<keyword evidence="17" id="KW-1185">Reference proteome</keyword>
<dbReference type="EMBL" id="JABAIL010000014">
    <property type="protein sequence ID" value="NLR94670.1"/>
    <property type="molecule type" value="Genomic_DNA"/>
</dbReference>
<dbReference type="InterPro" id="IPR008969">
    <property type="entry name" value="CarboxyPept-like_regulatory"/>
</dbReference>
<dbReference type="Gene3D" id="2.60.40.1120">
    <property type="entry name" value="Carboxypeptidase-like, regulatory domain"/>
    <property type="match status" value="1"/>
</dbReference>
<dbReference type="InterPro" id="IPR037066">
    <property type="entry name" value="Plug_dom_sf"/>
</dbReference>
<comment type="caution">
    <text evidence="16">The sequence shown here is derived from an EMBL/GenBank/DDBJ whole genome shotgun (WGS) entry which is preliminary data.</text>
</comment>
<dbReference type="RefSeq" id="WP_168885379.1">
    <property type="nucleotide sequence ID" value="NZ_JABAIL010000014.1"/>
</dbReference>
<proteinExistence type="inferred from homology"/>
<reference evidence="16 17" key="1">
    <citation type="submission" date="2020-04" db="EMBL/GenBank/DDBJ databases">
        <title>Flammeovirga sp. SR4, a novel species isolated from seawater.</title>
        <authorList>
            <person name="Wang X."/>
        </authorList>
    </citation>
    <scope>NUCLEOTIDE SEQUENCE [LARGE SCALE GENOMIC DNA]</scope>
    <source>
        <strain evidence="16 17">SR4</strain>
    </source>
</reference>
<gene>
    <name evidence="16" type="ORF">HGP29_25925</name>
</gene>
<dbReference type="InterPro" id="IPR039426">
    <property type="entry name" value="TonB-dep_rcpt-like"/>
</dbReference>
<dbReference type="InterPro" id="IPR036942">
    <property type="entry name" value="Beta-barrel_TonB_sf"/>
</dbReference>
<feature type="chain" id="PRO_5030602220" evidence="13">
    <location>
        <begin position="20"/>
        <end position="1051"/>
    </location>
</feature>
<name>A0A7X8XZ55_9BACT</name>
<dbReference type="NCBIfam" id="TIGR04056">
    <property type="entry name" value="OMP_RagA_SusC"/>
    <property type="match status" value="1"/>
</dbReference>
<dbReference type="PANTHER" id="PTHR32552">
    <property type="entry name" value="FERRICHROME IRON RECEPTOR-RELATED"/>
    <property type="match status" value="1"/>
</dbReference>
<dbReference type="InterPro" id="IPR023996">
    <property type="entry name" value="TonB-dep_OMP_SusC/RagA"/>
</dbReference>
<keyword evidence="2 11" id="KW-0813">Transport</keyword>
<keyword evidence="10 11" id="KW-0998">Cell outer membrane</keyword>
<evidence type="ECO:0000256" key="2">
    <source>
        <dbReference type="ARBA" id="ARBA00022448"/>
    </source>
</evidence>
<dbReference type="Pfam" id="PF00593">
    <property type="entry name" value="TonB_dep_Rec_b-barrel"/>
    <property type="match status" value="1"/>
</dbReference>
<evidence type="ECO:0000256" key="10">
    <source>
        <dbReference type="ARBA" id="ARBA00023237"/>
    </source>
</evidence>
<dbReference type="SUPFAM" id="SSF56935">
    <property type="entry name" value="Porins"/>
    <property type="match status" value="1"/>
</dbReference>
<dbReference type="PROSITE" id="PS52016">
    <property type="entry name" value="TONB_DEPENDENT_REC_3"/>
    <property type="match status" value="1"/>
</dbReference>
<keyword evidence="6" id="KW-0408">Iron</keyword>
<keyword evidence="5 11" id="KW-0812">Transmembrane</keyword>
<evidence type="ECO:0000256" key="3">
    <source>
        <dbReference type="ARBA" id="ARBA00022452"/>
    </source>
</evidence>
<dbReference type="GO" id="GO:0006826">
    <property type="term" value="P:iron ion transport"/>
    <property type="evidence" value="ECO:0007669"/>
    <property type="project" value="UniProtKB-KW"/>
</dbReference>
<evidence type="ECO:0000256" key="4">
    <source>
        <dbReference type="ARBA" id="ARBA00022496"/>
    </source>
</evidence>
<evidence type="ECO:0000256" key="6">
    <source>
        <dbReference type="ARBA" id="ARBA00023004"/>
    </source>
</evidence>
<feature type="signal peptide" evidence="13">
    <location>
        <begin position="1"/>
        <end position="19"/>
    </location>
</feature>
<keyword evidence="4" id="KW-0410">Iron transport</keyword>
<evidence type="ECO:0000259" key="15">
    <source>
        <dbReference type="Pfam" id="PF07715"/>
    </source>
</evidence>
<dbReference type="InterPro" id="IPR023997">
    <property type="entry name" value="TonB-dep_OMP_SusC/RagA_CS"/>
</dbReference>
<evidence type="ECO:0000259" key="14">
    <source>
        <dbReference type="Pfam" id="PF00593"/>
    </source>
</evidence>
<protein>
    <submittedName>
        <fullName evidence="16">SusC/RagA family TonB-linked outer membrane protein</fullName>
    </submittedName>
</protein>
<keyword evidence="7" id="KW-0406">Ion transport</keyword>
<evidence type="ECO:0000256" key="8">
    <source>
        <dbReference type="ARBA" id="ARBA00023077"/>
    </source>
</evidence>
<dbReference type="Proteomes" id="UP000585050">
    <property type="component" value="Unassembled WGS sequence"/>
</dbReference>
<dbReference type="Gene3D" id="2.170.130.10">
    <property type="entry name" value="TonB-dependent receptor, plug domain"/>
    <property type="match status" value="1"/>
</dbReference>
<keyword evidence="9 11" id="KW-0472">Membrane</keyword>
<dbReference type="GO" id="GO:0009279">
    <property type="term" value="C:cell outer membrane"/>
    <property type="evidence" value="ECO:0007669"/>
    <property type="project" value="UniProtKB-SubCell"/>
</dbReference>
<dbReference type="Gene3D" id="2.40.170.20">
    <property type="entry name" value="TonB-dependent receptor, beta-barrel domain"/>
    <property type="match status" value="1"/>
</dbReference>
<keyword evidence="8 12" id="KW-0798">TonB box</keyword>
<evidence type="ECO:0000313" key="16">
    <source>
        <dbReference type="EMBL" id="NLR94670.1"/>
    </source>
</evidence>
<accession>A0A7X8XZ55</accession>
<feature type="domain" description="TonB-dependent receptor-like beta-barrel" evidence="14">
    <location>
        <begin position="446"/>
        <end position="869"/>
    </location>
</feature>
<evidence type="ECO:0000256" key="13">
    <source>
        <dbReference type="SAM" id="SignalP"/>
    </source>
</evidence>
<keyword evidence="3 11" id="KW-1134">Transmembrane beta strand</keyword>
<evidence type="ECO:0000256" key="7">
    <source>
        <dbReference type="ARBA" id="ARBA00023065"/>
    </source>
</evidence>
<dbReference type="SUPFAM" id="SSF49464">
    <property type="entry name" value="Carboxypeptidase regulatory domain-like"/>
    <property type="match status" value="1"/>
</dbReference>
<dbReference type="InterPro" id="IPR000531">
    <property type="entry name" value="Beta-barrel_TonB"/>
</dbReference>
<comment type="similarity">
    <text evidence="11 12">Belongs to the TonB-dependent receptor family.</text>
</comment>
<evidence type="ECO:0000256" key="5">
    <source>
        <dbReference type="ARBA" id="ARBA00022692"/>
    </source>
</evidence>
<dbReference type="AlphaFoldDB" id="A0A7X8XZ55"/>
<organism evidence="16 17">
    <name type="scientific">Flammeovirga agarivorans</name>
    <dbReference type="NCBI Taxonomy" id="2726742"/>
    <lineage>
        <taxon>Bacteria</taxon>
        <taxon>Pseudomonadati</taxon>
        <taxon>Bacteroidota</taxon>
        <taxon>Cytophagia</taxon>
        <taxon>Cytophagales</taxon>
        <taxon>Flammeovirgaceae</taxon>
        <taxon>Flammeovirga</taxon>
    </lineage>
</organism>
<feature type="domain" description="TonB-dependent receptor plug" evidence="15">
    <location>
        <begin position="115"/>
        <end position="242"/>
    </location>
</feature>
<dbReference type="Pfam" id="PF07715">
    <property type="entry name" value="Plug"/>
    <property type="match status" value="1"/>
</dbReference>
<evidence type="ECO:0000256" key="1">
    <source>
        <dbReference type="ARBA" id="ARBA00004571"/>
    </source>
</evidence>
<comment type="subcellular location">
    <subcellularLocation>
        <location evidence="1 11">Cell outer membrane</location>
        <topology evidence="1 11">Multi-pass membrane protein</topology>
    </subcellularLocation>
</comment>
<dbReference type="NCBIfam" id="TIGR04057">
    <property type="entry name" value="SusC_RagA_signa"/>
    <property type="match status" value="1"/>
</dbReference>
<dbReference type="PANTHER" id="PTHR32552:SF81">
    <property type="entry name" value="TONB-DEPENDENT OUTER MEMBRANE RECEPTOR"/>
    <property type="match status" value="1"/>
</dbReference>
<dbReference type="Pfam" id="PF13715">
    <property type="entry name" value="CarbopepD_reg_2"/>
    <property type="match status" value="1"/>
</dbReference>
<evidence type="ECO:0000256" key="9">
    <source>
        <dbReference type="ARBA" id="ARBA00023136"/>
    </source>
</evidence>
<evidence type="ECO:0000256" key="11">
    <source>
        <dbReference type="PROSITE-ProRule" id="PRU01360"/>
    </source>
</evidence>
<evidence type="ECO:0000313" key="17">
    <source>
        <dbReference type="Proteomes" id="UP000585050"/>
    </source>
</evidence>
<evidence type="ECO:0000256" key="12">
    <source>
        <dbReference type="RuleBase" id="RU003357"/>
    </source>
</evidence>
<sequence>MRKALLLTSLMLSVIFTFAQERSVTGVINDPTGEPLPGVTVIVKGTSQGTVTNIDGAYRLMVSGDNPVLQYRLIGYKTVEKTVGTQSTISFDLEEDVEQLEEVVVTALGVERSERSIGYAMQEVSGETLTQTKEQNIVNSLAGQVAGVQVQGTAGNLGGSSRITIRGVNSFLGDNQPLFVVDGQPIDNSNFAASGQERGFGGGAYDYGNAASDINPEDIESMSVLKGATASALYGARGANGVILITTKSGKRNTGIGLSVSTGVTLENAVNMMEHQQIYGGGSINGDRADGMYDYDGIIGPNYALDGSWGPKYDPNLMVRHWDSFDPNDTQNYGQTRAWVAPNKGYQEFFETGKTFNNSFSLSGGNDKGAFRLGYTNNSSSGIMPNSSLNKNTFTVNANYNLSDKLKASVSASYINQDASGRTATGYDNNNVMQGFTQWWQTQLDFDRLQNYKSVDGSQRTWNIISPTNLSPNYFDNPYWVRFENIQGDTRDRLMGNMTLSYDLAKGLKVVGRASTDRYTHTFYEGRRPGGVDVSSYKEEVRTQSEDNFEGRLMYDNRFGEFSVNGILGGNMMARKYMRTTTETNGGLPLDGFWNVNNSASPATTDTYQREQAINSIFFSGSVGYKDMVFVDASLRNDWFSTLPTDNNSKLYPSVSTSFVFSELPAFQNSEVISFAKVRASYGESAFGAPVYSLYDVYEPLTPAFAGNQRYTVPNTQNNANLLPETTSEYEFGLDMRFFNGRLGVDVAYFNRTTRDQNVSVDVSPTTGYISRYLNAGSMNNNGIELMLTGTPIQTNSGFRWDIAVNYSKINNKVVELAPNLPYIGMGGTWAADLRIKENEPYMSIYGNDYVYNDQGQRVVDSNGFYQFTEDRVFLGSVMPDWTGGIRNTFSFKGVTVSALIDAQMGGKIHSTSLQWAKYSGLLPETAEGGIRENGMVLQGVKEDGSANDIAVSPQVYYGSYWNMAAPNVFDASFVKLREASIGYQLPNKVVSKLPFRDVNFSIVGRNLWLIHSEIPYLDPQAVTTTSNVQGLENAQTPATRSFSFNLSFKL</sequence>
<keyword evidence="13" id="KW-0732">Signal</keyword>
<dbReference type="InterPro" id="IPR012910">
    <property type="entry name" value="Plug_dom"/>
</dbReference>